<reference evidence="5 6" key="1">
    <citation type="submission" date="2023-10" db="EMBL/GenBank/DDBJ databases">
        <title>Development of a sustainable strategy for remediation of hydrocarbon-contaminated territories based on the waste exchange concept.</title>
        <authorList>
            <person name="Krivoruchko A."/>
        </authorList>
    </citation>
    <scope>NUCLEOTIDE SEQUENCE [LARGE SCALE GENOMIC DNA]</scope>
    <source>
        <strain evidence="5 6">IEGM 1203</strain>
    </source>
</reference>
<organism evidence="5 6">
    <name type="scientific">Rhodococcus globerulus</name>
    <dbReference type="NCBI Taxonomy" id="33008"/>
    <lineage>
        <taxon>Bacteria</taxon>
        <taxon>Bacillati</taxon>
        <taxon>Actinomycetota</taxon>
        <taxon>Actinomycetes</taxon>
        <taxon>Mycobacteriales</taxon>
        <taxon>Nocardiaceae</taxon>
        <taxon>Rhodococcus</taxon>
    </lineage>
</organism>
<dbReference type="Gene3D" id="3.40.50.1820">
    <property type="entry name" value="alpha/beta hydrolase"/>
    <property type="match status" value="1"/>
</dbReference>
<protein>
    <submittedName>
        <fullName evidence="5">Alpha/beta fold hydrolase</fullName>
    </submittedName>
</protein>
<comment type="cofactor">
    <cofactor evidence="1">
        <name>pantetheine 4'-phosphate</name>
        <dbReference type="ChEBI" id="CHEBI:47942"/>
    </cofactor>
</comment>
<dbReference type="InterPro" id="IPR006162">
    <property type="entry name" value="Ppantetheine_attach_site"/>
</dbReference>
<dbReference type="GO" id="GO:0016787">
    <property type="term" value="F:hydrolase activity"/>
    <property type="evidence" value="ECO:0007669"/>
    <property type="project" value="UniProtKB-KW"/>
</dbReference>
<dbReference type="Gene3D" id="3.40.50.12780">
    <property type="entry name" value="N-terminal domain of ligase-like"/>
    <property type="match status" value="1"/>
</dbReference>
<dbReference type="SUPFAM" id="SSF56801">
    <property type="entry name" value="Acetyl-CoA synthetase-like"/>
    <property type="match status" value="1"/>
</dbReference>
<proteinExistence type="predicted"/>
<sequence>MHAETMTARWNAVCGDTPEAVAVRTRDREFTFAQAHALSTAWARALVDCEPDTSRAIALEPGAGAESVVAALAVIASGHPLIMLDPLLPEQRRTHILSLTGALRVDVPMLTELPQASHVTLPEPNVQDTAIIVFTSGSTGQPKGVLHSHENWINQAFEAKEALEIGPGDRVGMLLPMSFGAGLDVIVMSLLNGAGLYYWDPRTESTAGLAEWLSECGVSTAHCTPSFLRSWLPELTSVDAPALSSLRVLTTCGESIHSSDVSALRPHLRPDALYCSWSGSSETGHLAFNPYPSDRELPGGVVPVGRPAANKEVLILDADQNPVEVGCTGEIYVVSRYLANGYFGEDQSGASKFAVQADGSTRYRMGDLGRFDEHGDLHLSGRSDDAVKIRGYLVEPAEVEAALRSLEWVSDAVVVADKTVPQPVLIGYVAVGGSEWTPSAAEVRSALGQRIPTWMVPRDIVILAALPRNERGKVDRAGLPPVPMRGEPVPLRGPTETLLSFIWQPILGIEAVGRDEDFTALGGDSLAAAKMLGEVAEQFYIQISSAEFSQAPTIEGLAKLVDSAGRRRSPVSDSSLVPLRTDGSEPALFLIAGGGAPAAVFAHLVREMRSGVPVYGIQSHGLEHRGRADRTIAAAAARALRSIRTVQPHGPYRLGGYSFGGFVALEIASLLERAGEHVEIVVLLDAVLDGDVAAKVGALGSARLPIRKRAKSRTAAELPQRETPQEYVPQNVFARLWSKVLMNSLVATAGLFRLRASAQWIVYYELSRRMLAKYEPSRHVGRVQVITASEPGDIGDRDVAAESKLWAVLAPDDLHIESVPGDHQSILRQPFVIRTAAVVDAAVSGRQGANNLGNERS</sequence>
<gene>
    <name evidence="5" type="ORF">R3Q16_09310</name>
</gene>
<dbReference type="InterPro" id="IPR020845">
    <property type="entry name" value="AMP-binding_CS"/>
</dbReference>
<dbReference type="SUPFAM" id="SSF53474">
    <property type="entry name" value="alpha/beta-Hydrolases"/>
    <property type="match status" value="1"/>
</dbReference>
<keyword evidence="6" id="KW-1185">Reference proteome</keyword>
<comment type="caution">
    <text evidence="5">The sequence shown here is derived from an EMBL/GenBank/DDBJ whole genome shotgun (WGS) entry which is preliminary data.</text>
</comment>
<evidence type="ECO:0000256" key="3">
    <source>
        <dbReference type="ARBA" id="ARBA00022553"/>
    </source>
</evidence>
<dbReference type="InterPro" id="IPR009081">
    <property type="entry name" value="PP-bd_ACP"/>
</dbReference>
<dbReference type="Pfam" id="PF00550">
    <property type="entry name" value="PP-binding"/>
    <property type="match status" value="1"/>
</dbReference>
<dbReference type="Gene3D" id="1.10.1200.10">
    <property type="entry name" value="ACP-like"/>
    <property type="match status" value="1"/>
</dbReference>
<dbReference type="InterPro" id="IPR029058">
    <property type="entry name" value="AB_hydrolase_fold"/>
</dbReference>
<dbReference type="InterPro" id="IPR025110">
    <property type="entry name" value="AMP-bd_C"/>
</dbReference>
<dbReference type="InterPro" id="IPR020802">
    <property type="entry name" value="TesA-like"/>
</dbReference>
<evidence type="ECO:0000259" key="4">
    <source>
        <dbReference type="PROSITE" id="PS50075"/>
    </source>
</evidence>
<dbReference type="InterPro" id="IPR042099">
    <property type="entry name" value="ANL_N_sf"/>
</dbReference>
<evidence type="ECO:0000313" key="5">
    <source>
        <dbReference type="EMBL" id="MDV6266801.1"/>
    </source>
</evidence>
<dbReference type="SMART" id="SM00824">
    <property type="entry name" value="PKS_TE"/>
    <property type="match status" value="1"/>
</dbReference>
<dbReference type="Pfam" id="PF00501">
    <property type="entry name" value="AMP-binding"/>
    <property type="match status" value="2"/>
</dbReference>
<dbReference type="PROSITE" id="PS50075">
    <property type="entry name" value="CARRIER"/>
    <property type="match status" value="1"/>
</dbReference>
<name>A0ABU4BRW6_RHOGO</name>
<evidence type="ECO:0000256" key="2">
    <source>
        <dbReference type="ARBA" id="ARBA00022450"/>
    </source>
</evidence>
<dbReference type="PANTHER" id="PTHR44845">
    <property type="entry name" value="CARRIER DOMAIN-CONTAINING PROTEIN"/>
    <property type="match status" value="1"/>
</dbReference>
<keyword evidence="2" id="KW-0596">Phosphopantetheine</keyword>
<dbReference type="SUPFAM" id="SSF47336">
    <property type="entry name" value="ACP-like"/>
    <property type="match status" value="1"/>
</dbReference>
<dbReference type="PROSITE" id="PS00012">
    <property type="entry name" value="PHOSPHOPANTETHEINE"/>
    <property type="match status" value="1"/>
</dbReference>
<dbReference type="PANTHER" id="PTHR44845:SF6">
    <property type="entry name" value="BETA-ALANINE-ACTIVATING ENZYME"/>
    <property type="match status" value="1"/>
</dbReference>
<keyword evidence="3" id="KW-0597">Phosphoprotein</keyword>
<dbReference type="InterPro" id="IPR045851">
    <property type="entry name" value="AMP-bd_C_sf"/>
</dbReference>
<dbReference type="Pfam" id="PF13193">
    <property type="entry name" value="AMP-binding_C"/>
    <property type="match status" value="1"/>
</dbReference>
<dbReference type="EMBL" id="JAWLKB010000003">
    <property type="protein sequence ID" value="MDV6266801.1"/>
    <property type="molecule type" value="Genomic_DNA"/>
</dbReference>
<dbReference type="Proteomes" id="UP001185927">
    <property type="component" value="Unassembled WGS sequence"/>
</dbReference>
<feature type="domain" description="Carrier" evidence="4">
    <location>
        <begin position="490"/>
        <end position="565"/>
    </location>
</feature>
<accession>A0ABU4BRW6</accession>
<dbReference type="InterPro" id="IPR000873">
    <property type="entry name" value="AMP-dep_synth/lig_dom"/>
</dbReference>
<keyword evidence="5" id="KW-0378">Hydrolase</keyword>
<dbReference type="Pfam" id="PF00975">
    <property type="entry name" value="Thioesterase"/>
    <property type="match status" value="1"/>
</dbReference>
<dbReference type="Gene3D" id="3.30.300.30">
    <property type="match status" value="1"/>
</dbReference>
<dbReference type="InterPro" id="IPR036736">
    <property type="entry name" value="ACP-like_sf"/>
</dbReference>
<evidence type="ECO:0000256" key="1">
    <source>
        <dbReference type="ARBA" id="ARBA00001957"/>
    </source>
</evidence>
<dbReference type="InterPro" id="IPR001031">
    <property type="entry name" value="Thioesterase"/>
</dbReference>
<dbReference type="PROSITE" id="PS00455">
    <property type="entry name" value="AMP_BINDING"/>
    <property type="match status" value="1"/>
</dbReference>
<evidence type="ECO:0000313" key="6">
    <source>
        <dbReference type="Proteomes" id="UP001185927"/>
    </source>
</evidence>